<dbReference type="EMBL" id="GBBM01007999">
    <property type="protein sequence ID" value="JAC27419.1"/>
    <property type="molecule type" value="mRNA"/>
</dbReference>
<name>A0A023G122_AMBTT</name>
<evidence type="ECO:0000313" key="2">
    <source>
        <dbReference type="EMBL" id="JAC27419.1"/>
    </source>
</evidence>
<accession>A0A023G122</accession>
<feature type="signal peptide" evidence="1">
    <location>
        <begin position="1"/>
        <end position="20"/>
    </location>
</feature>
<sequence>MKLPTLLFLISVALIVLSEAGFNPVNIPRPSIQLCRGQCPPGHWNKPCAVGCTCRRRLDNAHQTLICVRNNSPLPGFIQ</sequence>
<reference evidence="2" key="1">
    <citation type="submission" date="2014-03" db="EMBL/GenBank/DDBJ databases">
        <title>The sialotranscriptome of Amblyomma triste, Amblyomma parvum and Amblyomma cajennense ticks, uncovered by 454-based RNA-seq.</title>
        <authorList>
            <person name="Garcia G.R."/>
            <person name="Gardinassi L.G."/>
            <person name="Ribeiro J.M."/>
            <person name="Anatriello E."/>
            <person name="Ferreira B.R."/>
            <person name="Moreira H.N."/>
            <person name="Mafra C."/>
            <person name="Olegario M.M."/>
            <person name="Szabo P.J."/>
            <person name="Miranda-Santos I.K."/>
            <person name="Maruyama S.R."/>
        </authorList>
    </citation>
    <scope>NUCLEOTIDE SEQUENCE</scope>
    <source>
        <strain evidence="2">Mato Grasso do Sul</strain>
        <tissue evidence="2">Salivary glands</tissue>
    </source>
</reference>
<keyword evidence="1" id="KW-0732">Signal</keyword>
<evidence type="ECO:0000256" key="1">
    <source>
        <dbReference type="SAM" id="SignalP"/>
    </source>
</evidence>
<feature type="chain" id="PRO_5001521488" evidence="1">
    <location>
        <begin position="21"/>
        <end position="79"/>
    </location>
</feature>
<proteinExistence type="evidence at transcript level"/>
<organism evidence="2">
    <name type="scientific">Amblyomma triste</name>
    <name type="common">Neotropical tick</name>
    <dbReference type="NCBI Taxonomy" id="251400"/>
    <lineage>
        <taxon>Eukaryota</taxon>
        <taxon>Metazoa</taxon>
        <taxon>Ecdysozoa</taxon>
        <taxon>Arthropoda</taxon>
        <taxon>Chelicerata</taxon>
        <taxon>Arachnida</taxon>
        <taxon>Acari</taxon>
        <taxon>Parasitiformes</taxon>
        <taxon>Ixodida</taxon>
        <taxon>Ixodoidea</taxon>
        <taxon>Ixodidae</taxon>
        <taxon>Amblyomminae</taxon>
        <taxon>Amblyomma</taxon>
    </lineage>
</organism>
<protein>
    <submittedName>
        <fullName evidence="2">Putative secreted protein</fullName>
    </submittedName>
</protein>
<dbReference type="AlphaFoldDB" id="A0A023G122"/>